<dbReference type="EMBL" id="NIOJ01000002">
    <property type="protein sequence ID" value="PNU01392.1"/>
    <property type="molecule type" value="Genomic_DNA"/>
</dbReference>
<dbReference type="AlphaFoldDB" id="A0A2K2FRH6"/>
<gene>
    <name evidence="1" type="ORF">CDQ84_01635</name>
</gene>
<evidence type="ECO:0008006" key="3">
    <source>
        <dbReference type="Google" id="ProtNLM"/>
    </source>
</evidence>
<accession>A0A2K2FRH6</accession>
<evidence type="ECO:0000313" key="1">
    <source>
        <dbReference type="EMBL" id="PNU01392.1"/>
    </source>
</evidence>
<reference evidence="1 2" key="1">
    <citation type="submission" date="2017-06" db="EMBL/GenBank/DDBJ databases">
        <title>Investigating the central metabolism of Clostridium thermosuccinogenes.</title>
        <authorList>
            <person name="Koendjbiharie J.G."/>
            <person name="van Kranenburg R."/>
        </authorList>
    </citation>
    <scope>NUCLEOTIDE SEQUENCE [LARGE SCALE GENOMIC DNA]</scope>
    <source>
        <strain evidence="1 2">DSM 5806</strain>
    </source>
</reference>
<protein>
    <recommendedName>
        <fullName evidence="3">Rubrerythrin diiron-binding domain-containing protein</fullName>
    </recommendedName>
</protein>
<dbReference type="InterPro" id="IPR012347">
    <property type="entry name" value="Ferritin-like"/>
</dbReference>
<dbReference type="SUPFAM" id="SSF47240">
    <property type="entry name" value="Ferritin-like"/>
    <property type="match status" value="1"/>
</dbReference>
<organism evidence="1 2">
    <name type="scientific">Clostridium thermosuccinogenes</name>
    <dbReference type="NCBI Taxonomy" id="84032"/>
    <lineage>
        <taxon>Bacteria</taxon>
        <taxon>Bacillati</taxon>
        <taxon>Bacillota</taxon>
        <taxon>Clostridia</taxon>
        <taxon>Eubacteriales</taxon>
        <taxon>Clostridiaceae</taxon>
        <taxon>Clostridium</taxon>
    </lineage>
</organism>
<name>A0A2K2FRH6_9CLOT</name>
<dbReference type="OrthoDB" id="1956668at2"/>
<comment type="caution">
    <text evidence="1">The sequence shown here is derived from an EMBL/GenBank/DDBJ whole genome shotgun (WGS) entry which is preliminary data.</text>
</comment>
<dbReference type="InterPro" id="IPR009078">
    <property type="entry name" value="Ferritin-like_SF"/>
</dbReference>
<dbReference type="Proteomes" id="UP000236151">
    <property type="component" value="Unassembled WGS sequence"/>
</dbReference>
<keyword evidence="2" id="KW-1185">Reference proteome</keyword>
<dbReference type="RefSeq" id="WP_103079972.1">
    <property type="nucleotide sequence ID" value="NZ_CP021850.1"/>
</dbReference>
<evidence type="ECO:0000313" key="2">
    <source>
        <dbReference type="Proteomes" id="UP000236151"/>
    </source>
</evidence>
<proteinExistence type="predicted"/>
<dbReference type="Gene3D" id="1.20.1260.10">
    <property type="match status" value="1"/>
</dbReference>
<sequence>MKRIPDEFIISMVFKSAIDREELLIKKYEDYSKNMKSEELKEMIDEFKSEAQGHISMIKDKIMQLNLQGLG</sequence>
<dbReference type="KEGG" id="cthd:CDO33_04090"/>